<dbReference type="PANTHER" id="PTHR30483">
    <property type="entry name" value="LEUCINE-SPECIFIC-BINDING PROTEIN"/>
    <property type="match status" value="1"/>
</dbReference>
<protein>
    <recommendedName>
        <fullName evidence="5">Receptor ligand binding region domain-containing protein</fullName>
    </recommendedName>
</protein>
<evidence type="ECO:0000313" key="6">
    <source>
        <dbReference type="EMBL" id="SVA07641.1"/>
    </source>
</evidence>
<reference evidence="6" key="1">
    <citation type="submission" date="2018-05" db="EMBL/GenBank/DDBJ databases">
        <authorList>
            <person name="Lanie J.A."/>
            <person name="Ng W.-L."/>
            <person name="Kazmierczak K.M."/>
            <person name="Andrzejewski T.M."/>
            <person name="Davidsen T.M."/>
            <person name="Wayne K.J."/>
            <person name="Tettelin H."/>
            <person name="Glass J.I."/>
            <person name="Rusch D."/>
            <person name="Podicherti R."/>
            <person name="Tsui H.-C.T."/>
            <person name="Winkler M.E."/>
        </authorList>
    </citation>
    <scope>NUCLEOTIDE SEQUENCE</scope>
</reference>
<evidence type="ECO:0000259" key="5">
    <source>
        <dbReference type="Pfam" id="PF01094"/>
    </source>
</evidence>
<evidence type="ECO:0000256" key="3">
    <source>
        <dbReference type="ARBA" id="ARBA00022989"/>
    </source>
</evidence>
<dbReference type="CDD" id="cd06268">
    <property type="entry name" value="PBP1_ABC_transporter_LIVBP-like"/>
    <property type="match status" value="1"/>
</dbReference>
<keyword evidence="3" id="KW-1133">Transmembrane helix</keyword>
<name>A0A381SWF5_9ZZZZ</name>
<evidence type="ECO:0000256" key="2">
    <source>
        <dbReference type="ARBA" id="ARBA00022692"/>
    </source>
</evidence>
<sequence length="421" mass="46541">MRNPFVLVLCLIAATASVSFAQIYDLGGMYTYHYRDGRYSDWGDFSLHGSRIAIAEINESGMLGDARIRMTNENTIDYHCWPENAALMAETLMQKGILVLTGADCSGPAVDIARVAEKYKIPVISNGSNASMLSSVEEFPYFVRVVSPSEQYEGYLINVAAHFGVEEIAYFFTTDAWGLGARDVIHESTLQRNINIVQEYSYPRDTSYDEIKSYMTKVKQAGIRHIVNTSPTPDTVRIFRALHELEMNEPGYSFYAAEMVSADEAPEAVAGSLGYFAPMVELTPSPKLSQFRNALEKRLGKPVDPSSKAFFYGALSYDHMLAVGYAIRDIQEAGERVTSQNMLTYLRRMNFDGATGHVALVPGTNDRANMPIQIVNSHGYKDDGNTVDFVSVGTVDPVSGQLVLNEDAILWPGSVTSPPHQ</sequence>
<comment type="subcellular location">
    <subcellularLocation>
        <location evidence="1">Membrane</location>
    </subcellularLocation>
</comment>
<organism evidence="6">
    <name type="scientific">marine metagenome</name>
    <dbReference type="NCBI Taxonomy" id="408172"/>
    <lineage>
        <taxon>unclassified sequences</taxon>
        <taxon>metagenomes</taxon>
        <taxon>ecological metagenomes</taxon>
    </lineage>
</organism>
<keyword evidence="2" id="KW-0812">Transmembrane</keyword>
<proteinExistence type="predicted"/>
<dbReference type="GO" id="GO:0016020">
    <property type="term" value="C:membrane"/>
    <property type="evidence" value="ECO:0007669"/>
    <property type="project" value="UniProtKB-SubCell"/>
</dbReference>
<evidence type="ECO:0000256" key="1">
    <source>
        <dbReference type="ARBA" id="ARBA00004370"/>
    </source>
</evidence>
<dbReference type="Gene3D" id="3.40.50.2300">
    <property type="match status" value="2"/>
</dbReference>
<accession>A0A381SWF5</accession>
<dbReference type="AlphaFoldDB" id="A0A381SWF5"/>
<gene>
    <name evidence="6" type="ORF">METZ01_LOCUS60495</name>
</gene>
<dbReference type="EMBL" id="UINC01003591">
    <property type="protein sequence ID" value="SVA07641.1"/>
    <property type="molecule type" value="Genomic_DNA"/>
</dbReference>
<dbReference type="InterPro" id="IPR028082">
    <property type="entry name" value="Peripla_BP_I"/>
</dbReference>
<dbReference type="SUPFAM" id="SSF53822">
    <property type="entry name" value="Periplasmic binding protein-like I"/>
    <property type="match status" value="1"/>
</dbReference>
<dbReference type="Pfam" id="PF01094">
    <property type="entry name" value="ANF_receptor"/>
    <property type="match status" value="1"/>
</dbReference>
<evidence type="ECO:0000256" key="4">
    <source>
        <dbReference type="ARBA" id="ARBA00023136"/>
    </source>
</evidence>
<dbReference type="PANTHER" id="PTHR30483:SF6">
    <property type="entry name" value="PERIPLASMIC BINDING PROTEIN OF ABC TRANSPORTER FOR NATURAL AMINO ACIDS"/>
    <property type="match status" value="1"/>
</dbReference>
<keyword evidence="4" id="KW-0472">Membrane</keyword>
<dbReference type="InterPro" id="IPR051010">
    <property type="entry name" value="BCAA_transport"/>
</dbReference>
<feature type="domain" description="Receptor ligand binding region" evidence="5">
    <location>
        <begin position="51"/>
        <end position="377"/>
    </location>
</feature>
<dbReference type="InterPro" id="IPR001828">
    <property type="entry name" value="ANF_lig-bd_rcpt"/>
</dbReference>